<gene>
    <name evidence="2" type="ORF">PMAYCL1PPCAC_19481</name>
</gene>
<keyword evidence="1" id="KW-0732">Signal</keyword>
<dbReference type="Proteomes" id="UP001328107">
    <property type="component" value="Unassembled WGS sequence"/>
</dbReference>
<keyword evidence="3" id="KW-1185">Reference proteome</keyword>
<sequence>RLVATMKIVLLLPLLVLFGCAYAAPDRREVGSKEAEANEFADFDSTERDVQSTEKRAVKNLERNFLECVRVNKCDAQPLSLQEECLEKCGTTATDSSSEGKYKIVVKRFQGLEPEHCLGISGVPFVIFSPHLSLFCFGVAKLVQKLG</sequence>
<evidence type="ECO:0000313" key="3">
    <source>
        <dbReference type="Proteomes" id="UP001328107"/>
    </source>
</evidence>
<organism evidence="2 3">
    <name type="scientific">Pristionchus mayeri</name>
    <dbReference type="NCBI Taxonomy" id="1317129"/>
    <lineage>
        <taxon>Eukaryota</taxon>
        <taxon>Metazoa</taxon>
        <taxon>Ecdysozoa</taxon>
        <taxon>Nematoda</taxon>
        <taxon>Chromadorea</taxon>
        <taxon>Rhabditida</taxon>
        <taxon>Rhabditina</taxon>
        <taxon>Diplogasteromorpha</taxon>
        <taxon>Diplogasteroidea</taxon>
        <taxon>Neodiplogasteridae</taxon>
        <taxon>Pristionchus</taxon>
    </lineage>
</organism>
<evidence type="ECO:0008006" key="4">
    <source>
        <dbReference type="Google" id="ProtNLM"/>
    </source>
</evidence>
<name>A0AAN5CRH1_9BILA</name>
<feature type="signal peptide" evidence="1">
    <location>
        <begin position="1"/>
        <end position="23"/>
    </location>
</feature>
<accession>A0AAN5CRH1</accession>
<dbReference type="EMBL" id="BTRK01000004">
    <property type="protein sequence ID" value="GMR49286.1"/>
    <property type="molecule type" value="Genomic_DNA"/>
</dbReference>
<dbReference type="AlphaFoldDB" id="A0AAN5CRH1"/>
<reference evidence="3" key="1">
    <citation type="submission" date="2022-10" db="EMBL/GenBank/DDBJ databases">
        <title>Genome assembly of Pristionchus species.</title>
        <authorList>
            <person name="Yoshida K."/>
            <person name="Sommer R.J."/>
        </authorList>
    </citation>
    <scope>NUCLEOTIDE SEQUENCE [LARGE SCALE GENOMIC DNA]</scope>
    <source>
        <strain evidence="3">RS5460</strain>
    </source>
</reference>
<protein>
    <recommendedName>
        <fullName evidence="4">Secreted protein</fullName>
    </recommendedName>
</protein>
<proteinExistence type="predicted"/>
<feature type="chain" id="PRO_5042857138" description="Secreted protein" evidence="1">
    <location>
        <begin position="24"/>
        <end position="147"/>
    </location>
</feature>
<evidence type="ECO:0000313" key="2">
    <source>
        <dbReference type="EMBL" id="GMR49286.1"/>
    </source>
</evidence>
<feature type="non-terminal residue" evidence="2">
    <location>
        <position position="1"/>
    </location>
</feature>
<comment type="caution">
    <text evidence="2">The sequence shown here is derived from an EMBL/GenBank/DDBJ whole genome shotgun (WGS) entry which is preliminary data.</text>
</comment>
<evidence type="ECO:0000256" key="1">
    <source>
        <dbReference type="SAM" id="SignalP"/>
    </source>
</evidence>